<dbReference type="Proteomes" id="UP000264006">
    <property type="component" value="Chromosome"/>
</dbReference>
<dbReference type="EMBL" id="CP031165">
    <property type="protein sequence ID" value="AXV07133.1"/>
    <property type="molecule type" value="Genomic_DNA"/>
</dbReference>
<comment type="similarity">
    <text evidence="1">Belongs to the aspartyl/asparaginyl beta-hydroxylase family.</text>
</comment>
<accession>A0A346XY36</accession>
<evidence type="ECO:0000313" key="6">
    <source>
        <dbReference type="Proteomes" id="UP000264006"/>
    </source>
</evidence>
<keyword evidence="6" id="KW-1185">Reference proteome</keyword>
<protein>
    <submittedName>
        <fullName evidence="5">Aspartyl/asparaginyl beta-hydroxylase and related dioxygenase</fullName>
    </submittedName>
</protein>
<reference evidence="5 6" key="1">
    <citation type="submission" date="2018-09" db="EMBL/GenBank/DDBJ databases">
        <title>Complete genome sequence of Euzebya sp. DY32-46 isolated from seawater of Pacific Ocean.</title>
        <authorList>
            <person name="Xu L."/>
            <person name="Wu Y.-H."/>
            <person name="Xu X.-W."/>
        </authorList>
    </citation>
    <scope>NUCLEOTIDE SEQUENCE [LARGE SCALE GENOMIC DNA]</scope>
    <source>
        <strain evidence="5 6">DY32-46</strain>
    </source>
</reference>
<evidence type="ECO:0000313" key="5">
    <source>
        <dbReference type="EMBL" id="AXV07133.1"/>
    </source>
</evidence>
<feature type="domain" description="Aspartyl/asparaginy/proline hydroxylase" evidence="4">
    <location>
        <begin position="54"/>
        <end position="210"/>
    </location>
</feature>
<dbReference type="PANTHER" id="PTHR46332">
    <property type="entry name" value="ASPARTATE BETA-HYDROXYLASE DOMAIN-CONTAINING PROTEIN 2"/>
    <property type="match status" value="1"/>
</dbReference>
<keyword evidence="2 5" id="KW-0223">Dioxygenase</keyword>
<dbReference type="InterPro" id="IPR027443">
    <property type="entry name" value="IPNS-like_sf"/>
</dbReference>
<gene>
    <name evidence="5" type="ORF">DVS28_a2452</name>
</gene>
<dbReference type="InterPro" id="IPR007803">
    <property type="entry name" value="Asp/Arg/Pro-Hydrxlase"/>
</dbReference>
<evidence type="ECO:0000256" key="1">
    <source>
        <dbReference type="ARBA" id="ARBA00007730"/>
    </source>
</evidence>
<name>A0A346XY36_9ACTN</name>
<keyword evidence="3" id="KW-0560">Oxidoreductase</keyword>
<dbReference type="Gene3D" id="2.60.120.330">
    <property type="entry name" value="B-lactam Antibiotic, Isopenicillin N Synthase, Chain"/>
    <property type="match status" value="1"/>
</dbReference>
<dbReference type="SUPFAM" id="SSF51197">
    <property type="entry name" value="Clavaminate synthase-like"/>
    <property type="match status" value="1"/>
</dbReference>
<dbReference type="InterPro" id="IPR051821">
    <property type="entry name" value="Asp/Asn_beta-hydroxylase"/>
</dbReference>
<evidence type="ECO:0000256" key="2">
    <source>
        <dbReference type="ARBA" id="ARBA00022964"/>
    </source>
</evidence>
<evidence type="ECO:0000259" key="4">
    <source>
        <dbReference type="Pfam" id="PF05118"/>
    </source>
</evidence>
<dbReference type="Pfam" id="PF05118">
    <property type="entry name" value="Asp_Arg_Hydrox"/>
    <property type="match status" value="1"/>
</dbReference>
<dbReference type="GO" id="GO:0051213">
    <property type="term" value="F:dioxygenase activity"/>
    <property type="evidence" value="ECO:0007669"/>
    <property type="project" value="UniProtKB-KW"/>
</dbReference>
<organism evidence="5 6">
    <name type="scientific">Euzebya pacifica</name>
    <dbReference type="NCBI Taxonomy" id="1608957"/>
    <lineage>
        <taxon>Bacteria</taxon>
        <taxon>Bacillati</taxon>
        <taxon>Actinomycetota</taxon>
        <taxon>Nitriliruptoria</taxon>
        <taxon>Euzebyales</taxon>
    </lineage>
</organism>
<dbReference type="OrthoDB" id="21665at2"/>
<evidence type="ECO:0000256" key="3">
    <source>
        <dbReference type="ARBA" id="ARBA00023002"/>
    </source>
</evidence>
<proteinExistence type="inferred from homology"/>
<dbReference type="KEGG" id="euz:DVS28_a2452"/>
<dbReference type="RefSeq" id="WP_114591680.1">
    <property type="nucleotide sequence ID" value="NZ_CP031165.1"/>
</dbReference>
<dbReference type="PANTHER" id="PTHR46332:SF5">
    <property type="entry name" value="ASPARTATE BETA-HYDROXYLASE DOMAIN CONTAINING 2"/>
    <property type="match status" value="1"/>
</dbReference>
<dbReference type="AlphaFoldDB" id="A0A346XY36"/>
<sequence length="259" mass="29764">MIALLRRLIALIQQVAQANRLVPDLVHRLYGRFSLVGTEPFLDRDQFDWTHLLESHYPAIREEAEQVLRVRDALPNFQDIAPDDIQLSDDDRWKTYWFVGYDLWDDANCIRSPRTAAVLRAIPGMTTAFFSILAPGKDLPPHVGPYRGVLRHHLALIVPEPAEQAGIEVGGEVRHWEEGRSLTFDDTYVHRAWNDTDGVRVVLFCDIVRPLRWPLSWLNRLIITSVARSPFIKRARAQHVAREQAFAAQWAEHAEVGRP</sequence>